<name>A0ABY4C8L8_9BACT</name>
<accession>A0ABY4C8L8</accession>
<reference evidence="1" key="1">
    <citation type="submission" date="2022-03" db="EMBL/GenBank/DDBJ databases">
        <title>Genome Identification and Characterization of new species Bdellovibrio reynosense LBG001 sp. nov. from a Mexico soil sample.</title>
        <authorList>
            <person name="Camilli A."/>
            <person name="Ajao Y."/>
            <person name="Guo X."/>
        </authorList>
    </citation>
    <scope>NUCLEOTIDE SEQUENCE</scope>
    <source>
        <strain evidence="1">LBG001</strain>
    </source>
</reference>
<proteinExistence type="predicted"/>
<dbReference type="Proteomes" id="UP000830116">
    <property type="component" value="Chromosome"/>
</dbReference>
<dbReference type="RefSeq" id="WP_243537667.1">
    <property type="nucleotide sequence ID" value="NZ_CP093442.1"/>
</dbReference>
<gene>
    <name evidence="1" type="ORF">MNR06_16375</name>
</gene>
<evidence type="ECO:0000313" key="1">
    <source>
        <dbReference type="EMBL" id="UOF01272.1"/>
    </source>
</evidence>
<dbReference type="EMBL" id="CP093442">
    <property type="protein sequence ID" value="UOF01272.1"/>
    <property type="molecule type" value="Genomic_DNA"/>
</dbReference>
<keyword evidence="2" id="KW-1185">Reference proteome</keyword>
<protein>
    <submittedName>
        <fullName evidence="1">Uncharacterized protein</fullName>
    </submittedName>
</protein>
<sequence>MTDNAQRTDANKESDFFFALGTSNRFTMPGHVLGLRLKYQDYSNENPNDVLSYGISDEMKCLGDKTCEFEFKGQEYVYGEPATTDYSFTNYALAGAVTKTQGLKRNMDLDLTAAAEVRNYPSLNRLDTTAYFRATLGYDATTLLYLEANGESGLVISSASEYSLMYFDISGMAEYAVDRNWTMTGELGVKQTVFLNRDLTTETTVTRRNGRTVSLVDTSKETYNALYLSFEGNYTVSLDHTAGIGLRSFKQNSRSGYQDYTENEIIAKWLVTF</sequence>
<organism evidence="1 2">
    <name type="scientific">Bdellovibrio reynosensis</name>
    <dbReference type="NCBI Taxonomy" id="2835041"/>
    <lineage>
        <taxon>Bacteria</taxon>
        <taxon>Pseudomonadati</taxon>
        <taxon>Bdellovibrionota</taxon>
        <taxon>Bdellovibrionia</taxon>
        <taxon>Bdellovibrionales</taxon>
        <taxon>Pseudobdellovibrionaceae</taxon>
        <taxon>Bdellovibrio</taxon>
    </lineage>
</organism>
<evidence type="ECO:0000313" key="2">
    <source>
        <dbReference type="Proteomes" id="UP000830116"/>
    </source>
</evidence>